<dbReference type="OrthoDB" id="5520332at2"/>
<accession>A0A3A8NYW1</accession>
<evidence type="ECO:0000256" key="1">
    <source>
        <dbReference type="SAM" id="MobiDB-lite"/>
    </source>
</evidence>
<dbReference type="Proteomes" id="UP000273405">
    <property type="component" value="Unassembled WGS sequence"/>
</dbReference>
<comment type="caution">
    <text evidence="2">The sequence shown here is derived from an EMBL/GenBank/DDBJ whole genome shotgun (WGS) entry which is preliminary data.</text>
</comment>
<dbReference type="RefSeq" id="WP_120624255.1">
    <property type="nucleotide sequence ID" value="NZ_RAWG01000024.1"/>
</dbReference>
<sequence>MPILQLDPDPGHGEAQRVGEPDLDGKGQPDLYVLFPTDFGSDGAQMQALYVHCGGDRYAPVWGPEYTLALKVQDTRTQGWHDVVRREKAGTPGAPANKLIGMRFMGDGYQDADGKKQQR</sequence>
<feature type="compositionally biased region" description="Basic and acidic residues" evidence="1">
    <location>
        <begin position="9"/>
        <end position="27"/>
    </location>
</feature>
<dbReference type="AlphaFoldDB" id="A0A3A8NYW1"/>
<gene>
    <name evidence="2" type="ORF">D7X12_05765</name>
</gene>
<evidence type="ECO:0000313" key="3">
    <source>
        <dbReference type="Proteomes" id="UP000273405"/>
    </source>
</evidence>
<reference evidence="3" key="1">
    <citation type="submission" date="2018-09" db="EMBL/GenBank/DDBJ databases">
        <authorList>
            <person name="Livingstone P.G."/>
            <person name="Whitworth D.E."/>
        </authorList>
    </citation>
    <scope>NUCLEOTIDE SEQUENCE [LARGE SCALE GENOMIC DNA]</scope>
    <source>
        <strain evidence="3">CA040B</strain>
    </source>
</reference>
<organism evidence="2 3">
    <name type="scientific">Corallococcus sicarius</name>
    <dbReference type="NCBI Taxonomy" id="2316726"/>
    <lineage>
        <taxon>Bacteria</taxon>
        <taxon>Pseudomonadati</taxon>
        <taxon>Myxococcota</taxon>
        <taxon>Myxococcia</taxon>
        <taxon>Myxococcales</taxon>
        <taxon>Cystobacterineae</taxon>
        <taxon>Myxococcaceae</taxon>
        <taxon>Corallococcus</taxon>
    </lineage>
</organism>
<proteinExistence type="predicted"/>
<name>A0A3A8NYW1_9BACT</name>
<protein>
    <submittedName>
        <fullName evidence="2">Uncharacterized protein</fullName>
    </submittedName>
</protein>
<feature type="region of interest" description="Disordered" evidence="1">
    <location>
        <begin position="1"/>
        <end position="28"/>
    </location>
</feature>
<evidence type="ECO:0000313" key="2">
    <source>
        <dbReference type="EMBL" id="RKH46295.1"/>
    </source>
</evidence>
<dbReference type="EMBL" id="RAWG01000024">
    <property type="protein sequence ID" value="RKH46295.1"/>
    <property type="molecule type" value="Genomic_DNA"/>
</dbReference>
<keyword evidence="3" id="KW-1185">Reference proteome</keyword>